<feature type="compositionally biased region" description="Low complexity" evidence="1">
    <location>
        <begin position="19"/>
        <end position="28"/>
    </location>
</feature>
<evidence type="ECO:0000256" key="1">
    <source>
        <dbReference type="SAM" id="MobiDB-lite"/>
    </source>
</evidence>
<feature type="compositionally biased region" description="Polar residues" evidence="1">
    <location>
        <begin position="434"/>
        <end position="446"/>
    </location>
</feature>
<dbReference type="OrthoDB" id="312874at2759"/>
<dbReference type="Proteomes" id="UP000518752">
    <property type="component" value="Unassembled WGS sequence"/>
</dbReference>
<feature type="region of interest" description="Disordered" evidence="1">
    <location>
        <begin position="1"/>
        <end position="46"/>
    </location>
</feature>
<dbReference type="PANTHER" id="PTHR38248:SF2">
    <property type="entry name" value="FUNK1 11"/>
    <property type="match status" value="1"/>
</dbReference>
<dbReference type="EMBL" id="JAACJN010000007">
    <property type="protein sequence ID" value="KAF5392138.1"/>
    <property type="molecule type" value="Genomic_DNA"/>
</dbReference>
<sequence>MVHVTVKQPITPPKRVSEPASHSHAPSHLSQETPLKIRTTDSPQFRGGTLDQKRQIVIEDLKSMVPEVEVNWFFEHVLPKPIEGFNVEKVVKRLKRDGMITKKGWKNFAMEPKKQKDIEDVVYSSLQPIFGGVVAATKAEYPNATQKFTLIMRPNHTPFSERASTSRPDASVVPVEVAERFKSDEKAPYTWYDISGTAQFKKAEESSTKHRNDNIFKQVYDLHHLMAIDPCRRFTIGFTMQNRQMRGWFACRGVVLVTKPFDVSTNPEQLVHFFVSLAFASRTALGWDPTIQHIPEASSPGFRNYRITVEGKAYTTVRNLADYSADSLVSRATRVWLVQDERGEQYVLKDVWLDTDRLPEDEIRAKLLGDVLEKCGEVDRDTLLKHILTPRAAERMMIDGANDTTDGMMSNEKLLPSSALNLNLEQFVDIRSQSVHPSNPTSQALSGPSAGTEVAAPKVNPSNIIIRSKYHYRVLFQEHGTDLYNETSLHNVFKTLADLLTVLIEDRPPALEIIQRSGWVHRDISCGNVYWFKDSAGTRGLLGDFEYAKRVQDPIEHRQRTGTLQFMASEAASHKWSFTRPPRRPYGAPPLTLAPFAHNPLHDLESLWWLLVYVLFYREDADNFVTQPDQALTRENQARPLFIARPETGSRRDFLSNMDSVHMESIGVASSFEPVLAVVRNMASDLVSAYWDAEAPYSEIDLTKCLIHSDLRPHLTFQATIEAIKNIKLTSSSVRLGTGAAPAIGSGKRKNASRCGDDILQIHGEERKSKRTRTS</sequence>
<dbReference type="PANTHER" id="PTHR38248">
    <property type="entry name" value="FUNK1 6"/>
    <property type="match status" value="1"/>
</dbReference>
<evidence type="ECO:0000313" key="4">
    <source>
        <dbReference type="Proteomes" id="UP000518752"/>
    </source>
</evidence>
<proteinExistence type="predicted"/>
<evidence type="ECO:0000259" key="2">
    <source>
        <dbReference type="Pfam" id="PF17667"/>
    </source>
</evidence>
<protein>
    <recommendedName>
        <fullName evidence="2">Fungal-type protein kinase domain-containing protein</fullName>
    </recommendedName>
</protein>
<organism evidence="3 4">
    <name type="scientific">Collybiopsis confluens</name>
    <dbReference type="NCBI Taxonomy" id="2823264"/>
    <lineage>
        <taxon>Eukaryota</taxon>
        <taxon>Fungi</taxon>
        <taxon>Dikarya</taxon>
        <taxon>Basidiomycota</taxon>
        <taxon>Agaricomycotina</taxon>
        <taxon>Agaricomycetes</taxon>
        <taxon>Agaricomycetidae</taxon>
        <taxon>Agaricales</taxon>
        <taxon>Marasmiineae</taxon>
        <taxon>Omphalotaceae</taxon>
        <taxon>Collybiopsis</taxon>
    </lineage>
</organism>
<evidence type="ECO:0000313" key="3">
    <source>
        <dbReference type="EMBL" id="KAF5392138.1"/>
    </source>
</evidence>
<keyword evidence="4" id="KW-1185">Reference proteome</keyword>
<comment type="caution">
    <text evidence="3">The sequence shown here is derived from an EMBL/GenBank/DDBJ whole genome shotgun (WGS) entry which is preliminary data.</text>
</comment>
<feature type="region of interest" description="Disordered" evidence="1">
    <location>
        <begin position="745"/>
        <end position="775"/>
    </location>
</feature>
<accession>A0A8H5MFI8</accession>
<dbReference type="SUPFAM" id="SSF56112">
    <property type="entry name" value="Protein kinase-like (PK-like)"/>
    <property type="match status" value="1"/>
</dbReference>
<name>A0A8H5MFI8_9AGAR</name>
<dbReference type="Pfam" id="PF17667">
    <property type="entry name" value="Pkinase_fungal"/>
    <property type="match status" value="1"/>
</dbReference>
<reference evidence="3 4" key="1">
    <citation type="journal article" date="2020" name="ISME J.">
        <title>Uncovering the hidden diversity of litter-decomposition mechanisms in mushroom-forming fungi.</title>
        <authorList>
            <person name="Floudas D."/>
            <person name="Bentzer J."/>
            <person name="Ahren D."/>
            <person name="Johansson T."/>
            <person name="Persson P."/>
            <person name="Tunlid A."/>
        </authorList>
    </citation>
    <scope>NUCLEOTIDE SEQUENCE [LARGE SCALE GENOMIC DNA]</scope>
    <source>
        <strain evidence="3 4">CBS 406.79</strain>
    </source>
</reference>
<gene>
    <name evidence="3" type="ORF">D9757_003221</name>
</gene>
<feature type="domain" description="Fungal-type protein kinase" evidence="2">
    <location>
        <begin position="182"/>
        <end position="614"/>
    </location>
</feature>
<dbReference type="Gene3D" id="1.10.510.10">
    <property type="entry name" value="Transferase(Phosphotransferase) domain 1"/>
    <property type="match status" value="1"/>
</dbReference>
<dbReference type="AlphaFoldDB" id="A0A8H5MFI8"/>
<dbReference type="InterPro" id="IPR011009">
    <property type="entry name" value="Kinase-like_dom_sf"/>
</dbReference>
<feature type="region of interest" description="Disordered" evidence="1">
    <location>
        <begin position="434"/>
        <end position="454"/>
    </location>
</feature>
<dbReference type="InterPro" id="IPR040976">
    <property type="entry name" value="Pkinase_fungal"/>
</dbReference>